<organism evidence="3 4">
    <name type="scientific">Leishmania martiniquensis</name>
    <dbReference type="NCBI Taxonomy" id="1580590"/>
    <lineage>
        <taxon>Eukaryota</taxon>
        <taxon>Discoba</taxon>
        <taxon>Euglenozoa</taxon>
        <taxon>Kinetoplastea</taxon>
        <taxon>Metakinetoplastina</taxon>
        <taxon>Trypanosomatida</taxon>
        <taxon>Trypanosomatidae</taxon>
        <taxon>Leishmaniinae</taxon>
        <taxon>Leishmania</taxon>
    </lineage>
</organism>
<proteinExistence type="predicted"/>
<evidence type="ECO:0000313" key="4">
    <source>
        <dbReference type="Proteomes" id="UP000673552"/>
    </source>
</evidence>
<dbReference type="GeneID" id="92516216"/>
<dbReference type="EMBL" id="JAFEUZ010000019">
    <property type="protein sequence ID" value="KAG5480569.1"/>
    <property type="molecule type" value="Genomic_DNA"/>
</dbReference>
<feature type="coiled-coil region" evidence="1">
    <location>
        <begin position="129"/>
        <end position="173"/>
    </location>
</feature>
<dbReference type="RefSeq" id="XP_067179333.1">
    <property type="nucleotide sequence ID" value="XM_067323704.1"/>
</dbReference>
<dbReference type="OrthoDB" id="2130750at2759"/>
<name>A0A836GUT8_9TRYP</name>
<dbReference type="AlphaFoldDB" id="A0A836GUT8"/>
<dbReference type="Proteomes" id="UP000673552">
    <property type="component" value="Chromosome 19"/>
</dbReference>
<feature type="coiled-coil region" evidence="1">
    <location>
        <begin position="36"/>
        <end position="83"/>
    </location>
</feature>
<gene>
    <name evidence="3" type="ORF">LSCM1_06273</name>
</gene>
<protein>
    <submittedName>
        <fullName evidence="3">Uncharacterized protein</fullName>
    </submittedName>
</protein>
<accession>A0A836GUT8</accession>
<keyword evidence="1" id="KW-0175">Coiled coil</keyword>
<evidence type="ECO:0000256" key="1">
    <source>
        <dbReference type="SAM" id="Coils"/>
    </source>
</evidence>
<reference evidence="3 4" key="1">
    <citation type="submission" date="2021-03" db="EMBL/GenBank/DDBJ databases">
        <title>Leishmania (Mundinia) martiniquensis Genome sequencing and assembly.</title>
        <authorList>
            <person name="Almutairi H."/>
            <person name="Gatherer D."/>
        </authorList>
    </citation>
    <scope>NUCLEOTIDE SEQUENCE [LARGE SCALE GENOMIC DNA]</scope>
    <source>
        <strain evidence="3">LSCM1</strain>
    </source>
</reference>
<dbReference type="SMR" id="A0A836GUT8"/>
<evidence type="ECO:0000313" key="3">
    <source>
        <dbReference type="EMBL" id="KAG5480569.1"/>
    </source>
</evidence>
<keyword evidence="4" id="KW-1185">Reference proteome</keyword>
<dbReference type="KEGG" id="lmat:92516216"/>
<feature type="region of interest" description="Disordered" evidence="2">
    <location>
        <begin position="103"/>
        <end position="123"/>
    </location>
</feature>
<evidence type="ECO:0000256" key="2">
    <source>
        <dbReference type="SAM" id="MobiDB-lite"/>
    </source>
</evidence>
<comment type="caution">
    <text evidence="3">The sequence shown here is derived from an EMBL/GenBank/DDBJ whole genome shotgun (WGS) entry which is preliminary data.</text>
</comment>
<sequence>MRSRCVGACAGKRHFRELAHGNVSALRKKKEPRALCQLLEDELKEQKAQADALAALVEELDAKAAAEATVESAQESAAQERARLLRSLEEACTRMVRVTAAGTVSEEEAAGGPHTSSAATTTTPLEVSLQQCRGELDEARAQVLQLSGAQHEAQELQRRCDELTEALRAQRSAARKLGAVAPATLAAALRDHAEEVARRLRGGAVRGSTRLYPAQPRGHSLGSEQQSLHRGRHVPCVFA</sequence>